<accession>A0A1A8XRB6</accession>
<sequence length="62" mass="6451">MIALGHPMGATGAIVAGMLLDELERGGMRRSPITTSGKLSSGLSNCSVRPSTCIHLDPDQRS</sequence>
<dbReference type="Gene3D" id="3.40.47.10">
    <property type="match status" value="1"/>
</dbReference>
<protein>
    <submittedName>
        <fullName evidence="1">Uncharacterized protein</fullName>
    </submittedName>
</protein>
<dbReference type="EMBL" id="FLQY01000146">
    <property type="protein sequence ID" value="SBT07670.1"/>
    <property type="molecule type" value="Genomic_DNA"/>
</dbReference>
<dbReference type="AlphaFoldDB" id="A0A1A8XRB6"/>
<dbReference type="InterPro" id="IPR016039">
    <property type="entry name" value="Thiolase-like"/>
</dbReference>
<keyword evidence="2" id="KW-1185">Reference proteome</keyword>
<name>A0A1A8XRB6_9RHOO</name>
<gene>
    <name evidence="1" type="ORF">PROAA_230011</name>
</gene>
<organism evidence="1 2">
    <name type="scientific">Candidatus Propionivibrio aalborgensis</name>
    <dbReference type="NCBI Taxonomy" id="1860101"/>
    <lineage>
        <taxon>Bacteria</taxon>
        <taxon>Pseudomonadati</taxon>
        <taxon>Pseudomonadota</taxon>
        <taxon>Betaproteobacteria</taxon>
        <taxon>Rhodocyclales</taxon>
        <taxon>Rhodocyclaceae</taxon>
        <taxon>Propionivibrio</taxon>
    </lineage>
</organism>
<dbReference type="SUPFAM" id="SSF53901">
    <property type="entry name" value="Thiolase-like"/>
    <property type="match status" value="1"/>
</dbReference>
<dbReference type="GO" id="GO:0016746">
    <property type="term" value="F:acyltransferase activity"/>
    <property type="evidence" value="ECO:0007669"/>
    <property type="project" value="InterPro"/>
</dbReference>
<dbReference type="Proteomes" id="UP000199600">
    <property type="component" value="Unassembled WGS sequence"/>
</dbReference>
<evidence type="ECO:0000313" key="2">
    <source>
        <dbReference type="Proteomes" id="UP000199600"/>
    </source>
</evidence>
<reference evidence="1 2" key="1">
    <citation type="submission" date="2016-06" db="EMBL/GenBank/DDBJ databases">
        <authorList>
            <person name="Kjaerup R.B."/>
            <person name="Dalgaard T.S."/>
            <person name="Juul-Madsen H.R."/>
        </authorList>
    </citation>
    <scope>NUCLEOTIDE SEQUENCE [LARGE SCALE GENOMIC DNA]</scope>
    <source>
        <strain evidence="1">2</strain>
    </source>
</reference>
<evidence type="ECO:0000313" key="1">
    <source>
        <dbReference type="EMBL" id="SBT07670.1"/>
    </source>
</evidence>
<proteinExistence type="predicted"/>